<keyword evidence="3" id="KW-1185">Reference proteome</keyword>
<dbReference type="PANTHER" id="PTHR32278">
    <property type="entry name" value="F-BOX DOMAIN-CONTAINING PROTEIN"/>
    <property type="match status" value="1"/>
</dbReference>
<dbReference type="PANTHER" id="PTHR32278:SF111">
    <property type="entry name" value="F-BOX PROTEIN PP2-B12-RELATED"/>
    <property type="match status" value="1"/>
</dbReference>
<dbReference type="InterPro" id="IPR036047">
    <property type="entry name" value="F-box-like_dom_sf"/>
</dbReference>
<sequence>MSIESCTDFQELPEGCIANVLSLTSPEDACRLSSVNSTFCSAAESDAVWERFLPTDYSDIFSRSIDGADSFLTKFRTKKELYLYLCHKHILIDGGTKSFSLEERTGKKCFMLASRDLFIAKGDVPKFWQWISYPNSRFPEAAEFRAVLGFEIRGKINSGILSSGTKYAAYLVFTPKSRTKGFQYRLAEAWIIIGQETNQQIVCIDPDEEQRQRCQTVPSFTFFMQPISLVIRRVDNMTTKSNRKYPKLRGDGWMEVELGEFFVMEKQDRDVKMILKEFKGRFWNWKCRLIIQVIEIRPRAT</sequence>
<dbReference type="Gene3D" id="1.20.1280.50">
    <property type="match status" value="1"/>
</dbReference>
<gene>
    <name evidence="2" type="ORF">OLEA9_A103179</name>
</gene>
<evidence type="ECO:0000313" key="2">
    <source>
        <dbReference type="EMBL" id="CAA2989863.1"/>
    </source>
</evidence>
<accession>A0A8S0SD44</accession>
<feature type="domain" description="F-box" evidence="1">
    <location>
        <begin position="6"/>
        <end position="52"/>
    </location>
</feature>
<evidence type="ECO:0000313" key="3">
    <source>
        <dbReference type="Proteomes" id="UP000594638"/>
    </source>
</evidence>
<comment type="caution">
    <text evidence="2">The sequence shown here is derived from an EMBL/GenBank/DDBJ whole genome shotgun (WGS) entry which is preliminary data.</text>
</comment>
<dbReference type="Proteomes" id="UP000594638">
    <property type="component" value="Unassembled WGS sequence"/>
</dbReference>
<reference evidence="2 3" key="1">
    <citation type="submission" date="2019-12" db="EMBL/GenBank/DDBJ databases">
        <authorList>
            <person name="Alioto T."/>
            <person name="Alioto T."/>
            <person name="Gomez Garrido J."/>
        </authorList>
    </citation>
    <scope>NUCLEOTIDE SEQUENCE [LARGE SCALE GENOMIC DNA]</scope>
</reference>
<name>A0A8S0SD44_OLEEU</name>
<dbReference type="PROSITE" id="PS50181">
    <property type="entry name" value="FBOX"/>
    <property type="match status" value="1"/>
</dbReference>
<dbReference type="OrthoDB" id="10316554at2759"/>
<dbReference type="Pfam" id="PF12937">
    <property type="entry name" value="F-box-like"/>
    <property type="match status" value="1"/>
</dbReference>
<proteinExistence type="predicted"/>
<dbReference type="CDD" id="cd22162">
    <property type="entry name" value="F-box_AtSKIP3-like"/>
    <property type="match status" value="1"/>
</dbReference>
<dbReference type="SUPFAM" id="SSF81383">
    <property type="entry name" value="F-box domain"/>
    <property type="match status" value="1"/>
</dbReference>
<protein>
    <submittedName>
        <fullName evidence="2">F-box PP2-B10-like</fullName>
    </submittedName>
</protein>
<dbReference type="InterPro" id="IPR025886">
    <property type="entry name" value="PP2-like"/>
</dbReference>
<evidence type="ECO:0000259" key="1">
    <source>
        <dbReference type="PROSITE" id="PS50181"/>
    </source>
</evidence>
<dbReference type="Pfam" id="PF14299">
    <property type="entry name" value="PP2"/>
    <property type="match status" value="1"/>
</dbReference>
<dbReference type="AlphaFoldDB" id="A0A8S0SD44"/>
<dbReference type="EMBL" id="CACTIH010004160">
    <property type="protein sequence ID" value="CAA2989863.1"/>
    <property type="molecule type" value="Genomic_DNA"/>
</dbReference>
<dbReference type="Gramene" id="OE9A103179T1">
    <property type="protein sequence ID" value="OE9A103179C1"/>
    <property type="gene ID" value="OE9A103179"/>
</dbReference>
<dbReference type="InterPro" id="IPR001810">
    <property type="entry name" value="F-box_dom"/>
</dbReference>
<organism evidence="2 3">
    <name type="scientific">Olea europaea subsp. europaea</name>
    <dbReference type="NCBI Taxonomy" id="158383"/>
    <lineage>
        <taxon>Eukaryota</taxon>
        <taxon>Viridiplantae</taxon>
        <taxon>Streptophyta</taxon>
        <taxon>Embryophyta</taxon>
        <taxon>Tracheophyta</taxon>
        <taxon>Spermatophyta</taxon>
        <taxon>Magnoliopsida</taxon>
        <taxon>eudicotyledons</taxon>
        <taxon>Gunneridae</taxon>
        <taxon>Pentapetalae</taxon>
        <taxon>asterids</taxon>
        <taxon>lamiids</taxon>
        <taxon>Lamiales</taxon>
        <taxon>Oleaceae</taxon>
        <taxon>Oleeae</taxon>
        <taxon>Olea</taxon>
    </lineage>
</organism>